<dbReference type="AlphaFoldDB" id="G0UAT0"/>
<gene>
    <name evidence="1" type="ORF">TVY486_1104000</name>
</gene>
<dbReference type="InterPro" id="IPR007858">
    <property type="entry name" value="Dpy-30_motif"/>
</dbReference>
<reference evidence="1" key="1">
    <citation type="journal article" date="2012" name="Proc. Natl. Acad. Sci. U.S.A.">
        <title>Antigenic diversity is generated by distinct evolutionary mechanisms in African trypanosome species.</title>
        <authorList>
            <person name="Jackson A.P."/>
            <person name="Berry A."/>
            <person name="Aslett M."/>
            <person name="Allison H.C."/>
            <person name="Burton P."/>
            <person name="Vavrova-Anderson J."/>
            <person name="Brown R."/>
            <person name="Browne H."/>
            <person name="Corton N."/>
            <person name="Hauser H."/>
            <person name="Gamble J."/>
            <person name="Gilderthorp R."/>
            <person name="Marcello L."/>
            <person name="McQuillan J."/>
            <person name="Otto T.D."/>
            <person name="Quail M.A."/>
            <person name="Sanders M.J."/>
            <person name="van Tonder A."/>
            <person name="Ginger M.L."/>
            <person name="Field M.C."/>
            <person name="Barry J.D."/>
            <person name="Hertz-Fowler C."/>
            <person name="Berriman M."/>
        </authorList>
    </citation>
    <scope>NUCLEOTIDE SEQUENCE</scope>
    <source>
        <strain evidence="1">Y486</strain>
    </source>
</reference>
<organism evidence="1">
    <name type="scientific">Trypanosoma vivax (strain Y486)</name>
    <dbReference type="NCBI Taxonomy" id="1055687"/>
    <lineage>
        <taxon>Eukaryota</taxon>
        <taxon>Discoba</taxon>
        <taxon>Euglenozoa</taxon>
        <taxon>Kinetoplastea</taxon>
        <taxon>Metakinetoplastina</taxon>
        <taxon>Trypanosomatida</taxon>
        <taxon>Trypanosomatidae</taxon>
        <taxon>Trypanosoma</taxon>
        <taxon>Duttonella</taxon>
    </lineage>
</organism>
<protein>
    <submittedName>
        <fullName evidence="1">Uncharacterized protein</fullName>
    </submittedName>
</protein>
<dbReference type="Gene3D" id="1.20.890.10">
    <property type="entry name" value="cAMP-dependent protein kinase regulatory subunit, dimerization-anchoring domain"/>
    <property type="match status" value="1"/>
</dbReference>
<dbReference type="EMBL" id="HE573027">
    <property type="protein sequence ID" value="CCC52916.1"/>
    <property type="molecule type" value="Genomic_DNA"/>
</dbReference>
<accession>G0UAT0</accession>
<name>G0UAT0_TRYVY</name>
<evidence type="ECO:0000313" key="1">
    <source>
        <dbReference type="EMBL" id="CCC52916.1"/>
    </source>
</evidence>
<proteinExistence type="predicted"/>
<dbReference type="Pfam" id="PF05186">
    <property type="entry name" value="Dpy-30"/>
    <property type="match status" value="1"/>
</dbReference>
<dbReference type="OMA" id="ARTKCHE"/>
<dbReference type="CDD" id="cd22958">
    <property type="entry name" value="DD_DPY30_SDC1-like"/>
    <property type="match status" value="1"/>
</dbReference>
<sequence>MAPPAALNGVVTKAALFIRPRYSQQHELRSLTKYKLHEAGFIIIREEYRRLNDELADKIAVQLDRAAFLSGTVASDGGERSSCSGKGHLFTRADTTLCAKELVGNAYLYVLAHRDCHGELMNFIEKLSVDDDYTSLLLSIRESETEVQDNNGSVSSKWQPASFTCPIFCNATAVAAKQVVQLLFPRMLVHDVPSRSAMREYVQAELKTALMPALVELSKAKPENPIRWLAERLLNTNVRAPPLISAANGEGDENK</sequence>
<dbReference type="VEuPathDB" id="TriTrypDB:TvY486_1104000"/>